<protein>
    <recommendedName>
        <fullName evidence="2">DM2 domain-containing protein</fullName>
    </recommendedName>
</protein>
<dbReference type="EMBL" id="MN740114">
    <property type="protein sequence ID" value="QHT88296.1"/>
    <property type="molecule type" value="Genomic_DNA"/>
</dbReference>
<dbReference type="InterPro" id="IPR019835">
    <property type="entry name" value="SWIB_domain"/>
</dbReference>
<dbReference type="Pfam" id="PF02201">
    <property type="entry name" value="SWIB"/>
    <property type="match status" value="1"/>
</dbReference>
<dbReference type="CDD" id="cd10567">
    <property type="entry name" value="SWIB-MDM2_like"/>
    <property type="match status" value="1"/>
</dbReference>
<dbReference type="PROSITE" id="PS51925">
    <property type="entry name" value="SWIB_MDM2"/>
    <property type="match status" value="1"/>
</dbReference>
<proteinExistence type="predicted"/>
<accession>A0A6C0I7K7</accession>
<dbReference type="AlphaFoldDB" id="A0A6C0I7K7"/>
<dbReference type="PANTHER" id="PTHR13844">
    <property type="entry name" value="SWI/SNF-RELATED MATRIX-ASSOCIATED ACTIN-DEPENDENT REGULATOR OF CHROMATIN SUBFAMILY D"/>
    <property type="match status" value="1"/>
</dbReference>
<organism evidence="3">
    <name type="scientific">viral metagenome</name>
    <dbReference type="NCBI Taxonomy" id="1070528"/>
    <lineage>
        <taxon>unclassified sequences</taxon>
        <taxon>metagenomes</taxon>
        <taxon>organismal metagenomes</taxon>
    </lineage>
</organism>
<name>A0A6C0I7K7_9ZZZZ</name>
<evidence type="ECO:0000313" key="3">
    <source>
        <dbReference type="EMBL" id="QHT88296.1"/>
    </source>
</evidence>
<sequence>MSTTASHIVSNKMTETKTVKKSTPAKKTVAAAAAAATPAVAATPVVATAAATPAAKPARKAPAAKTEVTVPVVAAADAAVVVAAGEATAAPSFTAVVDRLREVQSRVSTELKELIKDALLAAKSAAREVKDARKKRRVKKDPATMTPEEKTAWEARRANNAFLKPRPLSAELCAFMALPAGSQRSQTDVTRFVSQYVKSHSCFDPANKRRIIADGVLSKLLKVTDKDAVTYLNLQSYLKAHFVKPTA</sequence>
<feature type="compositionally biased region" description="Polar residues" evidence="1">
    <location>
        <begin position="1"/>
        <end position="13"/>
    </location>
</feature>
<evidence type="ECO:0000256" key="1">
    <source>
        <dbReference type="SAM" id="MobiDB-lite"/>
    </source>
</evidence>
<dbReference type="InterPro" id="IPR003121">
    <property type="entry name" value="SWIB_MDM2_domain"/>
</dbReference>
<dbReference type="Gene3D" id="1.10.245.10">
    <property type="entry name" value="SWIB/MDM2 domain"/>
    <property type="match status" value="1"/>
</dbReference>
<dbReference type="SUPFAM" id="SSF47592">
    <property type="entry name" value="SWIB/MDM2 domain"/>
    <property type="match status" value="1"/>
</dbReference>
<dbReference type="InterPro" id="IPR036885">
    <property type="entry name" value="SWIB_MDM2_dom_sf"/>
</dbReference>
<feature type="region of interest" description="Disordered" evidence="1">
    <location>
        <begin position="1"/>
        <end position="26"/>
    </location>
</feature>
<dbReference type="SMART" id="SM00151">
    <property type="entry name" value="SWIB"/>
    <property type="match status" value="1"/>
</dbReference>
<feature type="domain" description="DM2" evidence="2">
    <location>
        <begin position="161"/>
        <end position="244"/>
    </location>
</feature>
<evidence type="ECO:0000259" key="2">
    <source>
        <dbReference type="PROSITE" id="PS51925"/>
    </source>
</evidence>
<reference evidence="3" key="1">
    <citation type="journal article" date="2020" name="Nature">
        <title>Giant virus diversity and host interactions through global metagenomics.</title>
        <authorList>
            <person name="Schulz F."/>
            <person name="Roux S."/>
            <person name="Paez-Espino D."/>
            <person name="Jungbluth S."/>
            <person name="Walsh D.A."/>
            <person name="Denef V.J."/>
            <person name="McMahon K.D."/>
            <person name="Konstantinidis K.T."/>
            <person name="Eloe-Fadrosh E.A."/>
            <person name="Kyrpides N.C."/>
            <person name="Woyke T."/>
        </authorList>
    </citation>
    <scope>NUCLEOTIDE SEQUENCE</scope>
    <source>
        <strain evidence="3">GVMAG-M-3300023184-50</strain>
    </source>
</reference>